<reference evidence="2" key="1">
    <citation type="submission" date="2016-10" db="EMBL/GenBank/DDBJ databases">
        <authorList>
            <person name="Varghese N."/>
            <person name="Submissions S."/>
        </authorList>
    </citation>
    <scope>NUCLEOTIDE SEQUENCE [LARGE SCALE GENOMIC DNA]</scope>
    <source>
        <strain evidence="2">DSM 27982</strain>
    </source>
</reference>
<evidence type="ECO:0000313" key="2">
    <source>
        <dbReference type="Proteomes" id="UP000198541"/>
    </source>
</evidence>
<dbReference type="EMBL" id="FNIM01000005">
    <property type="protein sequence ID" value="SDN49729.1"/>
    <property type="molecule type" value="Genomic_DNA"/>
</dbReference>
<proteinExistence type="predicted"/>
<dbReference type="RefSeq" id="WP_092534912.1">
    <property type="nucleotide sequence ID" value="NZ_FNIM01000005.1"/>
</dbReference>
<gene>
    <name evidence="1" type="ORF">SAMN05216355_10537</name>
</gene>
<dbReference type="Proteomes" id="UP000198541">
    <property type="component" value="Unassembled WGS sequence"/>
</dbReference>
<name>A0A1H0BVQ5_9ACTO</name>
<evidence type="ECO:0000313" key="1">
    <source>
        <dbReference type="EMBL" id="SDN49729.1"/>
    </source>
</evidence>
<organism evidence="1 2">
    <name type="scientific">Actinomyces ruminicola</name>
    <dbReference type="NCBI Taxonomy" id="332524"/>
    <lineage>
        <taxon>Bacteria</taxon>
        <taxon>Bacillati</taxon>
        <taxon>Actinomycetota</taxon>
        <taxon>Actinomycetes</taxon>
        <taxon>Actinomycetales</taxon>
        <taxon>Actinomycetaceae</taxon>
        <taxon>Actinomyces</taxon>
    </lineage>
</organism>
<accession>A0A1H0BVQ5</accession>
<dbReference type="AlphaFoldDB" id="A0A1H0BVQ5"/>
<sequence>MQVDYEDLSLAGATLSRQGTEHLSTMEQFIERWARVDSADLGMLLKALKPLNDAVVELGKLTVRQLGEAHEWTGKKLDATLDTYVETDRQVYEEAARILRERGHTVPPFTDPRTYLPGLGAAARAAGPGYGGGKPSVIEQVYGSGEALRRYDEDQFYRAENRYAQAKSANRGIEEAQDASSYLVPPEPPTSEIDNMRWSAGVLLGSVDWVFEQLFGWSLLNDLIYKPFAGDWRVVDGASTAWSYVDKALVAIGENDSAVLPALSEWTGDGSEACNAFITALSGATTALSYAAGYVSGIVGKVATVAKLAAWAVGEALKTISNLLCKLALNATVPVAGWIKAGADIALSLNEILSCVRAINLVLNLIYEAIAGVVQAKAKIVEVSYTVINIGEAAVRGTGVRA</sequence>
<keyword evidence="2" id="KW-1185">Reference proteome</keyword>
<protein>
    <submittedName>
        <fullName evidence="1">Uncharacterized protein</fullName>
    </submittedName>
</protein>